<name>A0A511UWM5_9BACI</name>
<dbReference type="EMBL" id="BJXW01000012">
    <property type="protein sequence ID" value="GEN31026.1"/>
    <property type="molecule type" value="Genomic_DNA"/>
</dbReference>
<evidence type="ECO:0000256" key="8">
    <source>
        <dbReference type="PIRNR" id="PIRNR028784"/>
    </source>
</evidence>
<dbReference type="Pfam" id="PF04066">
    <property type="entry name" value="MrpF_PhaF"/>
    <property type="match status" value="1"/>
</dbReference>
<evidence type="ECO:0000256" key="3">
    <source>
        <dbReference type="ARBA" id="ARBA00022448"/>
    </source>
</evidence>
<gene>
    <name evidence="10" type="primary">mrpF</name>
    <name evidence="10" type="ORF">CQU01_12640</name>
</gene>
<keyword evidence="5 9" id="KW-0812">Transmembrane</keyword>
<dbReference type="PANTHER" id="PTHR34702">
    <property type="entry name" value="NA(+)/H(+) ANTIPORTER SUBUNIT F1"/>
    <property type="match status" value="1"/>
</dbReference>
<keyword evidence="4 8" id="KW-1003">Cell membrane</keyword>
<keyword evidence="8" id="KW-0050">Antiport</keyword>
<feature type="transmembrane region" description="Helical" evidence="9">
    <location>
        <begin position="74"/>
        <end position="93"/>
    </location>
</feature>
<sequence length="104" mass="11234">MSQDILLMTEHILDLVVMICFIGISISLTLLVYRILVGPTNADRAVALDAIGINLMAVAAFVSFTLVTTQLNDAILLIAILSFLGTVAIAKYLEKGVIIDRDLD</sequence>
<evidence type="ECO:0000256" key="1">
    <source>
        <dbReference type="ARBA" id="ARBA00004651"/>
    </source>
</evidence>
<keyword evidence="7 8" id="KW-0472">Membrane</keyword>
<protein>
    <submittedName>
        <fullName evidence="10">Na(+)/H(+) antiporter subunit F</fullName>
    </submittedName>
</protein>
<evidence type="ECO:0000256" key="5">
    <source>
        <dbReference type="ARBA" id="ARBA00022692"/>
    </source>
</evidence>
<evidence type="ECO:0000313" key="10">
    <source>
        <dbReference type="EMBL" id="GEN31026.1"/>
    </source>
</evidence>
<evidence type="ECO:0000256" key="9">
    <source>
        <dbReference type="SAM" id="Phobius"/>
    </source>
</evidence>
<keyword evidence="6 9" id="KW-1133">Transmembrane helix</keyword>
<keyword evidence="3 8" id="KW-0813">Transport</keyword>
<dbReference type="PANTHER" id="PTHR34702:SF1">
    <property type="entry name" value="NA(+)_H(+) ANTIPORTER SUBUNIT F"/>
    <property type="match status" value="1"/>
</dbReference>
<dbReference type="GO" id="GO:0015385">
    <property type="term" value="F:sodium:proton antiporter activity"/>
    <property type="evidence" value="ECO:0007669"/>
    <property type="project" value="TreeGrafter"/>
</dbReference>
<proteinExistence type="inferred from homology"/>
<evidence type="ECO:0000256" key="2">
    <source>
        <dbReference type="ARBA" id="ARBA00009212"/>
    </source>
</evidence>
<feature type="transmembrane region" description="Helical" evidence="9">
    <location>
        <begin position="12"/>
        <end position="33"/>
    </location>
</feature>
<keyword evidence="11" id="KW-1185">Reference proteome</keyword>
<dbReference type="AlphaFoldDB" id="A0A511UWM5"/>
<comment type="similarity">
    <text evidence="2 8">Belongs to the CPA3 antiporters (TC 2.A.63) subunit F family.</text>
</comment>
<evidence type="ECO:0000256" key="7">
    <source>
        <dbReference type="ARBA" id="ARBA00023136"/>
    </source>
</evidence>
<dbReference type="Proteomes" id="UP000321491">
    <property type="component" value="Unassembled WGS sequence"/>
</dbReference>
<dbReference type="InterPro" id="IPR007208">
    <property type="entry name" value="MrpF/PhaF-like"/>
</dbReference>
<dbReference type="OrthoDB" id="9799958at2"/>
<comment type="caution">
    <text evidence="10">The sequence shown here is derived from an EMBL/GenBank/DDBJ whole genome shotgun (WGS) entry which is preliminary data.</text>
</comment>
<dbReference type="RefSeq" id="WP_146936844.1">
    <property type="nucleotide sequence ID" value="NZ_BJXW01000012.1"/>
</dbReference>
<feature type="transmembrane region" description="Helical" evidence="9">
    <location>
        <begin position="45"/>
        <end position="68"/>
    </location>
</feature>
<dbReference type="NCBIfam" id="NF009248">
    <property type="entry name" value="PRK12600.1"/>
    <property type="match status" value="1"/>
</dbReference>
<dbReference type="PIRSF" id="PIRSF028784">
    <property type="entry name" value="MrpF"/>
    <property type="match status" value="1"/>
</dbReference>
<evidence type="ECO:0000256" key="6">
    <source>
        <dbReference type="ARBA" id="ARBA00022989"/>
    </source>
</evidence>
<accession>A0A511UWM5</accession>
<reference evidence="10 11" key="1">
    <citation type="submission" date="2019-07" db="EMBL/GenBank/DDBJ databases">
        <title>Whole genome shotgun sequence of Cerasibacillus quisquiliarum NBRC 102429.</title>
        <authorList>
            <person name="Hosoyama A."/>
            <person name="Uohara A."/>
            <person name="Ohji S."/>
            <person name="Ichikawa N."/>
        </authorList>
    </citation>
    <scope>NUCLEOTIDE SEQUENCE [LARGE SCALE GENOMIC DNA]</scope>
    <source>
        <strain evidence="10 11">NBRC 102429</strain>
    </source>
</reference>
<organism evidence="10 11">
    <name type="scientific">Cerasibacillus quisquiliarum</name>
    <dbReference type="NCBI Taxonomy" id="227865"/>
    <lineage>
        <taxon>Bacteria</taxon>
        <taxon>Bacillati</taxon>
        <taxon>Bacillota</taxon>
        <taxon>Bacilli</taxon>
        <taxon>Bacillales</taxon>
        <taxon>Bacillaceae</taxon>
        <taxon>Cerasibacillus</taxon>
    </lineage>
</organism>
<keyword evidence="8" id="KW-0406">Ion transport</keyword>
<evidence type="ECO:0000313" key="11">
    <source>
        <dbReference type="Proteomes" id="UP000321491"/>
    </source>
</evidence>
<comment type="subcellular location">
    <subcellularLocation>
        <location evidence="1 8">Cell membrane</location>
        <topology evidence="1 8">Multi-pass membrane protein</topology>
    </subcellularLocation>
</comment>
<dbReference type="GO" id="GO:0005886">
    <property type="term" value="C:plasma membrane"/>
    <property type="evidence" value="ECO:0007669"/>
    <property type="project" value="UniProtKB-SubCell"/>
</dbReference>
<evidence type="ECO:0000256" key="4">
    <source>
        <dbReference type="ARBA" id="ARBA00022475"/>
    </source>
</evidence>